<protein>
    <submittedName>
        <fullName evidence="7">1-acyl-sn-glycerol-3-phosphate acyltransferase</fullName>
    </submittedName>
</protein>
<comment type="pathway">
    <text evidence="1">Lipid metabolism.</text>
</comment>
<keyword evidence="4" id="KW-0443">Lipid metabolism</keyword>
<proteinExistence type="predicted"/>
<feature type="domain" description="Phospholipid/glycerol acyltransferase" evidence="6">
    <location>
        <begin position="72"/>
        <end position="183"/>
    </location>
</feature>
<keyword evidence="8" id="KW-1185">Reference proteome</keyword>
<dbReference type="PANTHER" id="PTHR10434">
    <property type="entry name" value="1-ACYL-SN-GLYCEROL-3-PHOSPHATE ACYLTRANSFERASE"/>
    <property type="match status" value="1"/>
</dbReference>
<evidence type="ECO:0000259" key="6">
    <source>
        <dbReference type="SMART" id="SM00563"/>
    </source>
</evidence>
<evidence type="ECO:0000256" key="2">
    <source>
        <dbReference type="ARBA" id="ARBA00022516"/>
    </source>
</evidence>
<name>A0AAE6FSM6_9PROT</name>
<dbReference type="InterPro" id="IPR002123">
    <property type="entry name" value="Plipid/glycerol_acylTrfase"/>
</dbReference>
<dbReference type="KEGG" id="mrk:FIT61_02190"/>
<reference evidence="7 8" key="1">
    <citation type="journal article" date="2019" name="ISME J.">
        <title>Evolution in action: habitat transition from sediment to the pelagial leads to genome streamlining in Methylophilaceae.</title>
        <authorList>
            <person name="Salcher M."/>
            <person name="Schaefle D."/>
            <person name="Kaspar M."/>
            <person name="Neuenschwander S.M."/>
            <person name="Ghai R."/>
        </authorList>
    </citation>
    <scope>NUCLEOTIDE SEQUENCE [LARGE SCALE GENOMIC DNA]</scope>
    <source>
        <strain evidence="7 8">MMS-RI-1</strain>
    </source>
</reference>
<evidence type="ECO:0000256" key="3">
    <source>
        <dbReference type="ARBA" id="ARBA00022679"/>
    </source>
</evidence>
<dbReference type="GO" id="GO:0003841">
    <property type="term" value="F:1-acylglycerol-3-phosphate O-acyltransferase activity"/>
    <property type="evidence" value="ECO:0007669"/>
    <property type="project" value="TreeGrafter"/>
</dbReference>
<evidence type="ECO:0000313" key="8">
    <source>
        <dbReference type="Proteomes" id="UP000312102"/>
    </source>
</evidence>
<keyword evidence="2" id="KW-0444">Lipid biosynthesis</keyword>
<evidence type="ECO:0000256" key="4">
    <source>
        <dbReference type="ARBA" id="ARBA00023098"/>
    </source>
</evidence>
<dbReference type="PANTHER" id="PTHR10434:SF64">
    <property type="entry name" value="1-ACYL-SN-GLYCEROL-3-PHOSPHATE ACYLTRANSFERASE-RELATED"/>
    <property type="match status" value="1"/>
</dbReference>
<keyword evidence="3" id="KW-0808">Transferase</keyword>
<dbReference type="CDD" id="cd07989">
    <property type="entry name" value="LPLAT_AGPAT-like"/>
    <property type="match status" value="1"/>
</dbReference>
<evidence type="ECO:0000256" key="5">
    <source>
        <dbReference type="ARBA" id="ARBA00023315"/>
    </source>
</evidence>
<dbReference type="SMART" id="SM00563">
    <property type="entry name" value="PlsC"/>
    <property type="match status" value="1"/>
</dbReference>
<dbReference type="Pfam" id="PF01553">
    <property type="entry name" value="Acyltransferase"/>
    <property type="match status" value="1"/>
</dbReference>
<evidence type="ECO:0000256" key="1">
    <source>
        <dbReference type="ARBA" id="ARBA00005189"/>
    </source>
</evidence>
<sequence length="249" mass="28633">MTQKIINMCDMKTLKVLLHILLVIPLCLLILISPKSQQEKIIQFWCKKLLSIFEIKVVLKGEEVFLFNQKKYLLVSNHISWLDIIVIQSIKPSIFVAKSDVASWPLFGWVAHMTGTIFIKRDKVSDIKKALKKIKRRLIKRSVCIFPEGTSTNGRYVLPFKSNLFQSSIDSNRAILPICLLYKDDSAYTDKVAFVGDMSLVDSIMKIKKEKRIKAVVDVLQPIKPRGNRKELASYTYEMIQKNLSQNLS</sequence>
<dbReference type="EMBL" id="CP040986">
    <property type="protein sequence ID" value="QDD13281.1"/>
    <property type="molecule type" value="Genomic_DNA"/>
</dbReference>
<keyword evidence="5 7" id="KW-0012">Acyltransferase</keyword>
<accession>A0AAE6FSM6</accession>
<dbReference type="GO" id="GO:0006654">
    <property type="term" value="P:phosphatidic acid biosynthetic process"/>
    <property type="evidence" value="ECO:0007669"/>
    <property type="project" value="TreeGrafter"/>
</dbReference>
<evidence type="ECO:0000313" key="7">
    <source>
        <dbReference type="EMBL" id="QDD13281.1"/>
    </source>
</evidence>
<dbReference type="Proteomes" id="UP000312102">
    <property type="component" value="Chromosome"/>
</dbReference>
<gene>
    <name evidence="7" type="ORF">FIT61_02190</name>
</gene>
<dbReference type="SUPFAM" id="SSF69593">
    <property type="entry name" value="Glycerol-3-phosphate (1)-acyltransferase"/>
    <property type="match status" value="1"/>
</dbReference>
<dbReference type="AlphaFoldDB" id="A0AAE6FSM6"/>
<organism evidence="7 8">
    <name type="scientific">Candidatus Methylopumilus rimovensis</name>
    <dbReference type="NCBI Taxonomy" id="2588535"/>
    <lineage>
        <taxon>Bacteria</taxon>
        <taxon>Pseudomonadati</taxon>
        <taxon>Pseudomonadota</taxon>
        <taxon>Betaproteobacteria</taxon>
        <taxon>Nitrosomonadales</taxon>
        <taxon>Methylophilaceae</taxon>
        <taxon>Candidatus Methylopumilus</taxon>
    </lineage>
</organism>